<gene>
    <name evidence="2" type="ORF">ACFFR3_43885</name>
</gene>
<dbReference type="RefSeq" id="WP_379485064.1">
    <property type="nucleotide sequence ID" value="NZ_JBHMCF010000051.1"/>
</dbReference>
<protein>
    <recommendedName>
        <fullName evidence="4">LppX_LprAFG lipoprotein</fullName>
    </recommendedName>
</protein>
<evidence type="ECO:0008006" key="4">
    <source>
        <dbReference type="Google" id="ProtNLM"/>
    </source>
</evidence>
<accession>A0ABV5P1S9</accession>
<evidence type="ECO:0000256" key="1">
    <source>
        <dbReference type="SAM" id="SignalP"/>
    </source>
</evidence>
<dbReference type="EMBL" id="JBHMCF010000051">
    <property type="protein sequence ID" value="MFB9476477.1"/>
    <property type="molecule type" value="Genomic_DNA"/>
</dbReference>
<evidence type="ECO:0000313" key="2">
    <source>
        <dbReference type="EMBL" id="MFB9476477.1"/>
    </source>
</evidence>
<reference evidence="2 3" key="1">
    <citation type="submission" date="2024-09" db="EMBL/GenBank/DDBJ databases">
        <authorList>
            <person name="Sun Q."/>
            <person name="Mori K."/>
        </authorList>
    </citation>
    <scope>NUCLEOTIDE SEQUENCE [LARGE SCALE GENOMIC DNA]</scope>
    <source>
        <strain evidence="2 3">JCM 3324</strain>
    </source>
</reference>
<comment type="caution">
    <text evidence="2">The sequence shown here is derived from an EMBL/GenBank/DDBJ whole genome shotgun (WGS) entry which is preliminary data.</text>
</comment>
<sequence>MKRTLIGAIAVAGLAQFVAMPAYAAPTTDPVKALQAQLGQGKAVNLRATAKVTFKAGQVATSALDGTVGFGPRGPVASDVAHTLQYSPALLRTMKKTAPAETEALQEGPVRMLSSGGVSYVSGPVVDQALPPGTSWVRYRKVVQPPSNLVVEALDPATLKTLVAGRTSWKDGILKGSVKAGKLAKVSKPFAAFYGTRFTAKRDGKIGYTIWFGDKGLVRRIAAKAVLPIDKSTVQVESDTRYTDWGREVTVLLPLEGDVIDRTEVKDETPAQVPGIWN</sequence>
<evidence type="ECO:0000313" key="3">
    <source>
        <dbReference type="Proteomes" id="UP001589568"/>
    </source>
</evidence>
<proteinExistence type="predicted"/>
<keyword evidence="3" id="KW-1185">Reference proteome</keyword>
<dbReference type="Proteomes" id="UP001589568">
    <property type="component" value="Unassembled WGS sequence"/>
</dbReference>
<keyword evidence="1" id="KW-0732">Signal</keyword>
<name>A0ABV5P1S9_9ACTN</name>
<organism evidence="2 3">
    <name type="scientific">Nonomuraea salmonea</name>
    <dbReference type="NCBI Taxonomy" id="46181"/>
    <lineage>
        <taxon>Bacteria</taxon>
        <taxon>Bacillati</taxon>
        <taxon>Actinomycetota</taxon>
        <taxon>Actinomycetes</taxon>
        <taxon>Streptosporangiales</taxon>
        <taxon>Streptosporangiaceae</taxon>
        <taxon>Nonomuraea</taxon>
    </lineage>
</organism>
<feature type="signal peptide" evidence="1">
    <location>
        <begin position="1"/>
        <end position="24"/>
    </location>
</feature>
<feature type="chain" id="PRO_5045887193" description="LppX_LprAFG lipoprotein" evidence="1">
    <location>
        <begin position="25"/>
        <end position="278"/>
    </location>
</feature>